<name>A0AAV7VYH4_PLEWA</name>
<comment type="caution">
    <text evidence="2">The sequence shown here is derived from an EMBL/GenBank/DDBJ whole genome shotgun (WGS) entry which is preliminary data.</text>
</comment>
<organism evidence="2 3">
    <name type="scientific">Pleurodeles waltl</name>
    <name type="common">Iberian ribbed newt</name>
    <dbReference type="NCBI Taxonomy" id="8319"/>
    <lineage>
        <taxon>Eukaryota</taxon>
        <taxon>Metazoa</taxon>
        <taxon>Chordata</taxon>
        <taxon>Craniata</taxon>
        <taxon>Vertebrata</taxon>
        <taxon>Euteleostomi</taxon>
        <taxon>Amphibia</taxon>
        <taxon>Batrachia</taxon>
        <taxon>Caudata</taxon>
        <taxon>Salamandroidea</taxon>
        <taxon>Salamandridae</taxon>
        <taxon>Pleurodelinae</taxon>
        <taxon>Pleurodeles</taxon>
    </lineage>
</organism>
<dbReference type="Proteomes" id="UP001066276">
    <property type="component" value="Chromosome 1_2"/>
</dbReference>
<sequence length="129" mass="14107">MKESERMGKKIEITIDVSEKVWRRSKRELAEGRAETVDAQGQQCRAAAGPACAAVRGEERGALDLAVRPRGPEIRRRSGGATGSIGRGPADLVRERSGAGTQRRRAGRPWRAPPLGPRRSVLGLWWSPD</sequence>
<gene>
    <name evidence="2" type="ORF">NDU88_000976</name>
</gene>
<reference evidence="2" key="1">
    <citation type="journal article" date="2022" name="bioRxiv">
        <title>Sequencing and chromosome-scale assembly of the giantPleurodeles waltlgenome.</title>
        <authorList>
            <person name="Brown T."/>
            <person name="Elewa A."/>
            <person name="Iarovenko S."/>
            <person name="Subramanian E."/>
            <person name="Araus A.J."/>
            <person name="Petzold A."/>
            <person name="Susuki M."/>
            <person name="Suzuki K.-i.T."/>
            <person name="Hayashi T."/>
            <person name="Toyoda A."/>
            <person name="Oliveira C."/>
            <person name="Osipova E."/>
            <person name="Leigh N.D."/>
            <person name="Simon A."/>
            <person name="Yun M.H."/>
        </authorList>
    </citation>
    <scope>NUCLEOTIDE SEQUENCE</scope>
    <source>
        <strain evidence="2">20211129_DDA</strain>
        <tissue evidence="2">Liver</tissue>
    </source>
</reference>
<accession>A0AAV7VYH4</accession>
<evidence type="ECO:0000313" key="2">
    <source>
        <dbReference type="EMBL" id="KAJ1205546.1"/>
    </source>
</evidence>
<keyword evidence="3" id="KW-1185">Reference proteome</keyword>
<dbReference type="AlphaFoldDB" id="A0AAV7VYH4"/>
<feature type="region of interest" description="Disordered" evidence="1">
    <location>
        <begin position="73"/>
        <end position="119"/>
    </location>
</feature>
<evidence type="ECO:0000256" key="1">
    <source>
        <dbReference type="SAM" id="MobiDB-lite"/>
    </source>
</evidence>
<evidence type="ECO:0000313" key="3">
    <source>
        <dbReference type="Proteomes" id="UP001066276"/>
    </source>
</evidence>
<proteinExistence type="predicted"/>
<dbReference type="EMBL" id="JANPWB010000002">
    <property type="protein sequence ID" value="KAJ1205546.1"/>
    <property type="molecule type" value="Genomic_DNA"/>
</dbReference>
<protein>
    <submittedName>
        <fullName evidence="2">Uncharacterized protein</fullName>
    </submittedName>
</protein>